<dbReference type="PANTHER" id="PTHR21445">
    <property type="entry name" value="ENDONUCLEASE IV ENDODEOXYRIBONUCLEASE IV"/>
    <property type="match status" value="1"/>
</dbReference>
<dbReference type="HOGENOM" id="CLU_025885_0_1_11"/>
<dbReference type="EMBL" id="CP001631">
    <property type="protein sequence ID" value="ACU54166.1"/>
    <property type="molecule type" value="Genomic_DNA"/>
</dbReference>
<proteinExistence type="inferred from homology"/>
<dbReference type="GO" id="GO:0008270">
    <property type="term" value="F:zinc ion binding"/>
    <property type="evidence" value="ECO:0007669"/>
    <property type="project" value="InterPro"/>
</dbReference>
<keyword evidence="9" id="KW-0540">Nuclease</keyword>
<dbReference type="OrthoDB" id="9805666at2"/>
<dbReference type="InterPro" id="IPR018246">
    <property type="entry name" value="AP_endonuc_F2_Zn_BS"/>
</dbReference>
<keyword evidence="3" id="KW-0479">Metal-binding</keyword>
<dbReference type="GO" id="GO:0003906">
    <property type="term" value="F:DNA-(apurinic or apyrimidinic site) endonuclease activity"/>
    <property type="evidence" value="ECO:0007669"/>
    <property type="project" value="TreeGrafter"/>
</dbReference>
<evidence type="ECO:0000256" key="2">
    <source>
        <dbReference type="ARBA" id="ARBA00005340"/>
    </source>
</evidence>
<reference evidence="9 10" key="1">
    <citation type="journal article" date="2009" name="Stand. Genomic Sci.">
        <title>Complete genome sequence of Acidimicrobium ferrooxidans type strain (ICP).</title>
        <authorList>
            <person name="Clum A."/>
            <person name="Nolan M."/>
            <person name="Lang E."/>
            <person name="Glavina Del Rio T."/>
            <person name="Tice H."/>
            <person name="Copeland A."/>
            <person name="Cheng J.F."/>
            <person name="Lucas S."/>
            <person name="Chen F."/>
            <person name="Bruce D."/>
            <person name="Goodwin L."/>
            <person name="Pitluck S."/>
            <person name="Ivanova N."/>
            <person name="Mavrommatis K."/>
            <person name="Mikhailova N."/>
            <person name="Pati A."/>
            <person name="Chen A."/>
            <person name="Palaniappan K."/>
            <person name="Goker M."/>
            <person name="Spring S."/>
            <person name="Land M."/>
            <person name="Hauser L."/>
            <person name="Chang Y.J."/>
            <person name="Jeffries C.C."/>
            <person name="Chain P."/>
            <person name="Bristow J."/>
            <person name="Eisen J.A."/>
            <person name="Markowitz V."/>
            <person name="Hugenholtz P."/>
            <person name="Kyrpides N.C."/>
            <person name="Klenk H.P."/>
            <person name="Lapidus A."/>
        </authorList>
    </citation>
    <scope>NUCLEOTIDE SEQUENCE [LARGE SCALE GENOMIC DNA]</scope>
    <source>
        <strain evidence="10">DSM 10331 / JCM 15462 / NBRC 103882 / ICP</strain>
    </source>
</reference>
<dbReference type="Pfam" id="PF01261">
    <property type="entry name" value="AP_endonuc_2"/>
    <property type="match status" value="1"/>
</dbReference>
<keyword evidence="4" id="KW-0227">DNA damage</keyword>
<dbReference type="STRING" id="525909.Afer_1235"/>
<organism evidence="9 10">
    <name type="scientific">Acidimicrobium ferrooxidans (strain DSM 10331 / JCM 15462 / NBRC 103882 / ICP)</name>
    <dbReference type="NCBI Taxonomy" id="525909"/>
    <lineage>
        <taxon>Bacteria</taxon>
        <taxon>Bacillati</taxon>
        <taxon>Actinomycetota</taxon>
        <taxon>Acidimicrobiia</taxon>
        <taxon>Acidimicrobiales</taxon>
        <taxon>Acidimicrobiaceae</taxon>
        <taxon>Acidimicrobium</taxon>
    </lineage>
</organism>
<gene>
    <name evidence="9" type="ordered locus">Afer_1235</name>
</gene>
<dbReference type="Gene3D" id="3.20.20.150">
    <property type="entry name" value="Divalent-metal-dependent TIM barrel enzymes"/>
    <property type="match status" value="1"/>
</dbReference>
<evidence type="ECO:0000313" key="9">
    <source>
        <dbReference type="EMBL" id="ACU54166.1"/>
    </source>
</evidence>
<dbReference type="PROSITE" id="PS00729">
    <property type="entry name" value="AP_NUCLEASE_F2_1"/>
    <property type="match status" value="1"/>
</dbReference>
<evidence type="ECO:0000256" key="4">
    <source>
        <dbReference type="ARBA" id="ARBA00022763"/>
    </source>
</evidence>
<feature type="domain" description="Xylose isomerase-like TIM barrel" evidence="8">
    <location>
        <begin position="20"/>
        <end position="264"/>
    </location>
</feature>
<dbReference type="CDD" id="cd00019">
    <property type="entry name" value="AP2Ec"/>
    <property type="match status" value="1"/>
</dbReference>
<keyword evidence="7" id="KW-0234">DNA repair</keyword>
<dbReference type="RefSeq" id="WP_015798652.1">
    <property type="nucleotide sequence ID" value="NC_013124.1"/>
</dbReference>
<dbReference type="AlphaFoldDB" id="C7LZK8"/>
<dbReference type="InterPro" id="IPR001719">
    <property type="entry name" value="AP_endonuc_2"/>
</dbReference>
<dbReference type="PANTHER" id="PTHR21445:SF0">
    <property type="entry name" value="APURINIC-APYRIMIDINIC ENDONUCLEASE"/>
    <property type="match status" value="1"/>
</dbReference>
<dbReference type="PROSITE" id="PS51432">
    <property type="entry name" value="AP_NUCLEASE_F2_4"/>
    <property type="match status" value="1"/>
</dbReference>
<evidence type="ECO:0000256" key="3">
    <source>
        <dbReference type="ARBA" id="ARBA00022723"/>
    </source>
</evidence>
<keyword evidence="9" id="KW-0255">Endonuclease</keyword>
<keyword evidence="6" id="KW-0862">Zinc</keyword>
<dbReference type="Proteomes" id="UP000000771">
    <property type="component" value="Chromosome"/>
</dbReference>
<dbReference type="GO" id="GO:0003677">
    <property type="term" value="F:DNA binding"/>
    <property type="evidence" value="ECO:0007669"/>
    <property type="project" value="InterPro"/>
</dbReference>
<dbReference type="GO" id="GO:0006284">
    <property type="term" value="P:base-excision repair"/>
    <property type="evidence" value="ECO:0007669"/>
    <property type="project" value="TreeGrafter"/>
</dbReference>
<evidence type="ECO:0000256" key="6">
    <source>
        <dbReference type="ARBA" id="ARBA00022833"/>
    </source>
</evidence>
<comment type="similarity">
    <text evidence="2">Belongs to the AP endonuclease 2 family.</text>
</comment>
<protein>
    <submittedName>
        <fullName evidence="9">Apurinic endonuclease Apn1</fullName>
    </submittedName>
</protein>
<evidence type="ECO:0000256" key="7">
    <source>
        <dbReference type="ARBA" id="ARBA00023204"/>
    </source>
</evidence>
<dbReference type="NCBIfam" id="TIGR00587">
    <property type="entry name" value="nfo"/>
    <property type="match status" value="1"/>
</dbReference>
<keyword evidence="5" id="KW-0378">Hydrolase</keyword>
<evidence type="ECO:0000259" key="8">
    <source>
        <dbReference type="Pfam" id="PF01261"/>
    </source>
</evidence>
<dbReference type="KEGG" id="afo:Afer_1235"/>
<evidence type="ECO:0000256" key="1">
    <source>
        <dbReference type="ARBA" id="ARBA00001947"/>
    </source>
</evidence>
<evidence type="ECO:0000256" key="5">
    <source>
        <dbReference type="ARBA" id="ARBA00022801"/>
    </source>
</evidence>
<dbReference type="InterPro" id="IPR013022">
    <property type="entry name" value="Xyl_isomerase-like_TIM-brl"/>
</dbReference>
<evidence type="ECO:0000313" key="10">
    <source>
        <dbReference type="Proteomes" id="UP000000771"/>
    </source>
</evidence>
<dbReference type="InterPro" id="IPR036237">
    <property type="entry name" value="Xyl_isomerase-like_sf"/>
</dbReference>
<name>C7LZK8_ACIFD</name>
<sequence>MRVGCHVSAAGGVLKMLERAGERGASVAQCFLGSPRSWRWSVGVAPEPDVVREAAQRAGVERIVVHASYLINLASVDAKLRDRSLALLRQTAIAAEGIGAESVVVHAGSAPGDDPDAARQRIREGLERVLEATSTIRILVENPATGSVASGPAELGALAGALRTKRVGVCLDTQHLFAVGWAIDEAAGREEIVTALQAAQVPVALWHCNDSASERGRGRDRHANIGEGAIGAEALCSLVADRRLPEADVVLEVPGAGDGPRAEDVAAVRALLVRHERL</sequence>
<accession>C7LZK8</accession>
<keyword evidence="10" id="KW-1185">Reference proteome</keyword>
<dbReference type="GO" id="GO:0008081">
    <property type="term" value="F:phosphoric diester hydrolase activity"/>
    <property type="evidence" value="ECO:0007669"/>
    <property type="project" value="TreeGrafter"/>
</dbReference>
<dbReference type="SUPFAM" id="SSF51658">
    <property type="entry name" value="Xylose isomerase-like"/>
    <property type="match status" value="1"/>
</dbReference>
<dbReference type="eggNOG" id="COG0648">
    <property type="taxonomic scope" value="Bacteria"/>
</dbReference>
<comment type="cofactor">
    <cofactor evidence="1">
        <name>Zn(2+)</name>
        <dbReference type="ChEBI" id="CHEBI:29105"/>
    </cofactor>
</comment>
<dbReference type="SMART" id="SM00518">
    <property type="entry name" value="AP2Ec"/>
    <property type="match status" value="1"/>
</dbReference>